<protein>
    <submittedName>
        <fullName evidence="1">Uncharacterized protein</fullName>
    </submittedName>
</protein>
<organism evidence="1 2">
    <name type="scientific">Daphnia magna</name>
    <dbReference type="NCBI Taxonomy" id="35525"/>
    <lineage>
        <taxon>Eukaryota</taxon>
        <taxon>Metazoa</taxon>
        <taxon>Ecdysozoa</taxon>
        <taxon>Arthropoda</taxon>
        <taxon>Crustacea</taxon>
        <taxon>Branchiopoda</taxon>
        <taxon>Diplostraca</taxon>
        <taxon>Cladocera</taxon>
        <taxon>Anomopoda</taxon>
        <taxon>Daphniidae</taxon>
        <taxon>Daphnia</taxon>
    </lineage>
</organism>
<name>A0ABR0AIU3_9CRUS</name>
<dbReference type="EMBL" id="JAOYFB010000037">
    <property type="protein sequence ID" value="KAK4025042.1"/>
    <property type="molecule type" value="Genomic_DNA"/>
</dbReference>
<proteinExistence type="predicted"/>
<sequence length="260" mass="28255">MIQTHGQPARVPVAPAFVAASTAARGFGQSAIVPALGAAQQPATTGHSPLANSHYSSITVSIRWGLSFCRTTAPASNGSQFRSTSYNPINWKFALASQLQHLVPEVLDVHLVVVLICSIQHLPVPPKCFGFGQPALTAAATTVVAPAVLVSLPRLQLNEQPLQHLIILVRQERRPQRLQHHWPTVSLLHHLQEDSVSDNRPSLLPLTRVDRILVGSTNISTTPESTPFTNIDDPLVPGSDNNTFCFTFVWCCYGYQCCTT</sequence>
<reference evidence="1 2" key="1">
    <citation type="journal article" date="2023" name="Nucleic Acids Res.">
        <title>The hologenome of Daphnia magna reveals possible DNA methylation and microbiome-mediated evolution of the host genome.</title>
        <authorList>
            <person name="Chaturvedi A."/>
            <person name="Li X."/>
            <person name="Dhandapani V."/>
            <person name="Marshall H."/>
            <person name="Kissane S."/>
            <person name="Cuenca-Cambronero M."/>
            <person name="Asole G."/>
            <person name="Calvet F."/>
            <person name="Ruiz-Romero M."/>
            <person name="Marangio P."/>
            <person name="Guigo R."/>
            <person name="Rago D."/>
            <person name="Mirbahai L."/>
            <person name="Eastwood N."/>
            <person name="Colbourne J.K."/>
            <person name="Zhou J."/>
            <person name="Mallon E."/>
            <person name="Orsini L."/>
        </authorList>
    </citation>
    <scope>NUCLEOTIDE SEQUENCE [LARGE SCALE GENOMIC DNA]</scope>
    <source>
        <strain evidence="1">LRV0_1</strain>
    </source>
</reference>
<evidence type="ECO:0000313" key="1">
    <source>
        <dbReference type="EMBL" id="KAK4025042.1"/>
    </source>
</evidence>
<dbReference type="Proteomes" id="UP001234178">
    <property type="component" value="Unassembled WGS sequence"/>
</dbReference>
<keyword evidence="2" id="KW-1185">Reference proteome</keyword>
<accession>A0ABR0AIU3</accession>
<comment type="caution">
    <text evidence="1">The sequence shown here is derived from an EMBL/GenBank/DDBJ whole genome shotgun (WGS) entry which is preliminary data.</text>
</comment>
<gene>
    <name evidence="1" type="ORF">OUZ56_010547</name>
</gene>
<evidence type="ECO:0000313" key="2">
    <source>
        <dbReference type="Proteomes" id="UP001234178"/>
    </source>
</evidence>